<dbReference type="SUPFAM" id="SSF51735">
    <property type="entry name" value="NAD(P)-binding Rossmann-fold domains"/>
    <property type="match status" value="1"/>
</dbReference>
<evidence type="ECO:0000256" key="1">
    <source>
        <dbReference type="ARBA" id="ARBA00006484"/>
    </source>
</evidence>
<dbReference type="PANTHER" id="PTHR24320">
    <property type="entry name" value="RETINOL DEHYDROGENASE"/>
    <property type="match status" value="1"/>
</dbReference>
<dbReference type="EMBL" id="JBIAHM010000002">
    <property type="protein sequence ID" value="MFE9598346.1"/>
    <property type="molecule type" value="Genomic_DNA"/>
</dbReference>
<dbReference type="PRINTS" id="PR00081">
    <property type="entry name" value="GDHRDH"/>
</dbReference>
<evidence type="ECO:0000256" key="3">
    <source>
        <dbReference type="RuleBase" id="RU000363"/>
    </source>
</evidence>
<dbReference type="PANTHER" id="PTHR24320:SF148">
    <property type="entry name" value="NAD(P)-BINDING ROSSMANN-FOLD SUPERFAMILY PROTEIN"/>
    <property type="match status" value="1"/>
</dbReference>
<keyword evidence="2" id="KW-0560">Oxidoreductase</keyword>
<evidence type="ECO:0000256" key="2">
    <source>
        <dbReference type="ARBA" id="ARBA00023002"/>
    </source>
</evidence>
<evidence type="ECO:0000313" key="4">
    <source>
        <dbReference type="EMBL" id="MFE9598346.1"/>
    </source>
</evidence>
<protein>
    <submittedName>
        <fullName evidence="4">SDR family NAD(P)-dependent oxidoreductase</fullName>
    </submittedName>
</protein>
<proteinExistence type="inferred from homology"/>
<accession>A0ABW6LWS9</accession>
<dbReference type="RefSeq" id="WP_388103643.1">
    <property type="nucleotide sequence ID" value="NZ_JBIAHM010000002.1"/>
</dbReference>
<gene>
    <name evidence="4" type="ORF">ACFYNQ_07155</name>
</gene>
<dbReference type="InterPro" id="IPR036291">
    <property type="entry name" value="NAD(P)-bd_dom_sf"/>
</dbReference>
<dbReference type="PRINTS" id="PR00080">
    <property type="entry name" value="SDRFAMILY"/>
</dbReference>
<comment type="caution">
    <text evidence="4">The sequence shown here is derived from an EMBL/GenBank/DDBJ whole genome shotgun (WGS) entry which is preliminary data.</text>
</comment>
<dbReference type="Pfam" id="PF00106">
    <property type="entry name" value="adh_short"/>
    <property type="match status" value="1"/>
</dbReference>
<organism evidence="4 5">
    <name type="scientific">Streptomyces hokutonensis</name>
    <dbReference type="NCBI Taxonomy" id="1306990"/>
    <lineage>
        <taxon>Bacteria</taxon>
        <taxon>Bacillati</taxon>
        <taxon>Actinomycetota</taxon>
        <taxon>Actinomycetes</taxon>
        <taxon>Kitasatosporales</taxon>
        <taxon>Streptomycetaceae</taxon>
        <taxon>Streptomyces</taxon>
    </lineage>
</organism>
<sequence length="298" mass="31340">MSSMTSWTANDLPDLTGRTVVITGAGRGLGLIAARELARAGAHVVLGVRDTDAARRAVAGLPGAFDFRPLDVSDLTSVRAFAGAWSGDIDVLINNAGVMDIPAARTADGLDLQTATNYTGPFLLTTLLLDRITDRVVHVTSELHKQGRIDLADLDWRTRKHNGMQAYQASKLAVVLFSLELQRRLTAAGSPVRSVLASPGIARTALAAHSRSNVVNRFTFLTNTPERGALSLLYAATRDVPGNSYVGPDGLGGFRGSPTVRRQGKSGLDPVMAGRLWDTTAGLVGVASSAGSPNSPSQ</sequence>
<comment type="similarity">
    <text evidence="1 3">Belongs to the short-chain dehydrogenases/reductases (SDR) family.</text>
</comment>
<name>A0ABW6LWS9_9ACTN</name>
<dbReference type="InterPro" id="IPR002347">
    <property type="entry name" value="SDR_fam"/>
</dbReference>
<reference evidence="4 5" key="1">
    <citation type="submission" date="2024-10" db="EMBL/GenBank/DDBJ databases">
        <title>The Natural Products Discovery Center: Release of the First 8490 Sequenced Strains for Exploring Actinobacteria Biosynthetic Diversity.</title>
        <authorList>
            <person name="Kalkreuter E."/>
            <person name="Kautsar S.A."/>
            <person name="Yang D."/>
            <person name="Bader C.D."/>
            <person name="Teijaro C.N."/>
            <person name="Fluegel L."/>
            <person name="Davis C.M."/>
            <person name="Simpson J.R."/>
            <person name="Lauterbach L."/>
            <person name="Steele A.D."/>
            <person name="Gui C."/>
            <person name="Meng S."/>
            <person name="Li G."/>
            <person name="Viehrig K."/>
            <person name="Ye F."/>
            <person name="Su P."/>
            <person name="Kiefer A.F."/>
            <person name="Nichols A."/>
            <person name="Cepeda A.J."/>
            <person name="Yan W."/>
            <person name="Fan B."/>
            <person name="Jiang Y."/>
            <person name="Adhikari A."/>
            <person name="Zheng C.-J."/>
            <person name="Schuster L."/>
            <person name="Cowan T.M."/>
            <person name="Smanski M.J."/>
            <person name="Chevrette M.G."/>
            <person name="De Carvalho L.P.S."/>
            <person name="Shen B."/>
        </authorList>
    </citation>
    <scope>NUCLEOTIDE SEQUENCE [LARGE SCALE GENOMIC DNA]</scope>
    <source>
        <strain evidence="4 5">NPDC006488</strain>
    </source>
</reference>
<dbReference type="Gene3D" id="3.40.50.720">
    <property type="entry name" value="NAD(P)-binding Rossmann-like Domain"/>
    <property type="match status" value="1"/>
</dbReference>
<dbReference type="Proteomes" id="UP001601303">
    <property type="component" value="Unassembled WGS sequence"/>
</dbReference>
<keyword evidence="5" id="KW-1185">Reference proteome</keyword>
<evidence type="ECO:0000313" key="5">
    <source>
        <dbReference type="Proteomes" id="UP001601303"/>
    </source>
</evidence>